<dbReference type="Pfam" id="PF12836">
    <property type="entry name" value="HHH_3"/>
    <property type="match status" value="1"/>
</dbReference>
<dbReference type="AlphaFoldDB" id="A0A1U7HA02"/>
<dbReference type="PANTHER" id="PTHR21180">
    <property type="entry name" value="ENDONUCLEASE/EXONUCLEASE/PHOSPHATASE FAMILY DOMAIN-CONTAINING PROTEIN 1"/>
    <property type="match status" value="1"/>
</dbReference>
<dbReference type="Gene3D" id="1.10.150.280">
    <property type="entry name" value="AF1531-like domain"/>
    <property type="match status" value="1"/>
</dbReference>
<dbReference type="OrthoDB" id="510410at2"/>
<dbReference type="PANTHER" id="PTHR21180:SF32">
    <property type="entry name" value="ENDONUCLEASE_EXONUCLEASE_PHOSPHATASE FAMILY DOMAIN-CONTAINING PROTEIN 1"/>
    <property type="match status" value="1"/>
</dbReference>
<reference evidence="1 2" key="1">
    <citation type="submission" date="2016-11" db="EMBL/GenBank/DDBJ databases">
        <title>Draft Genome Sequences of Nine Cyanobacterial Strains from Diverse Habitats.</title>
        <authorList>
            <person name="Zhu T."/>
            <person name="Hou S."/>
            <person name="Lu X."/>
            <person name="Hess W.R."/>
        </authorList>
    </citation>
    <scope>NUCLEOTIDE SEQUENCE [LARGE SCALE GENOMIC DNA]</scope>
    <source>
        <strain evidence="1 2">NIES-593</strain>
    </source>
</reference>
<dbReference type="RefSeq" id="WP_073601040.1">
    <property type="nucleotide sequence ID" value="NZ_MRCB01000030.1"/>
</dbReference>
<gene>
    <name evidence="1" type="ORF">NIES593_18775</name>
</gene>
<dbReference type="GO" id="GO:0015628">
    <property type="term" value="P:protein secretion by the type II secretion system"/>
    <property type="evidence" value="ECO:0007669"/>
    <property type="project" value="TreeGrafter"/>
</dbReference>
<dbReference type="Proteomes" id="UP000186868">
    <property type="component" value="Unassembled WGS sequence"/>
</dbReference>
<dbReference type="EMBL" id="MRCB01000030">
    <property type="protein sequence ID" value="OKH20422.1"/>
    <property type="molecule type" value="Genomic_DNA"/>
</dbReference>
<organism evidence="1 2">
    <name type="scientific">Hydrococcus rivularis NIES-593</name>
    <dbReference type="NCBI Taxonomy" id="1921803"/>
    <lineage>
        <taxon>Bacteria</taxon>
        <taxon>Bacillati</taxon>
        <taxon>Cyanobacteriota</taxon>
        <taxon>Cyanophyceae</taxon>
        <taxon>Pleurocapsales</taxon>
        <taxon>Hydrococcaceae</taxon>
        <taxon>Hydrococcus</taxon>
    </lineage>
</organism>
<accession>A0A1U7HA02</accession>
<dbReference type="STRING" id="1921803.NIES593_18775"/>
<proteinExistence type="predicted"/>
<dbReference type="InterPro" id="IPR010994">
    <property type="entry name" value="RuvA_2-like"/>
</dbReference>
<evidence type="ECO:0000313" key="2">
    <source>
        <dbReference type="Proteomes" id="UP000186868"/>
    </source>
</evidence>
<comment type="caution">
    <text evidence="1">The sequence shown here is derived from an EMBL/GenBank/DDBJ whole genome shotgun (WGS) entry which is preliminary data.</text>
</comment>
<evidence type="ECO:0000313" key="1">
    <source>
        <dbReference type="EMBL" id="OKH20422.1"/>
    </source>
</evidence>
<dbReference type="InterPro" id="IPR051675">
    <property type="entry name" value="Endo/Exo/Phosphatase_dom_1"/>
</dbReference>
<sequence>MKWLNPNWQKIRAKILSDPYYRFQSLEEVAIAIELGIQIDANHASVDDWLRLPGISIHQARTLVELTGMGVQFLCIEDIAAAINVPVQRLQPLKPILFFGYSDTESLLTPRRINPNTASTEQLEQIPGLKPSLAELIVQNRQENGVYRNLADLQRRLVLDGRLISQLMHYFQF</sequence>
<dbReference type="GO" id="GO:0015627">
    <property type="term" value="C:type II protein secretion system complex"/>
    <property type="evidence" value="ECO:0007669"/>
    <property type="project" value="TreeGrafter"/>
</dbReference>
<protein>
    <submittedName>
        <fullName evidence="1">DNA uptake protein</fullName>
    </submittedName>
</protein>
<name>A0A1U7HA02_9CYAN</name>
<keyword evidence="2" id="KW-1185">Reference proteome</keyword>
<dbReference type="SUPFAM" id="SSF47781">
    <property type="entry name" value="RuvA domain 2-like"/>
    <property type="match status" value="2"/>
</dbReference>